<evidence type="ECO:0000256" key="5">
    <source>
        <dbReference type="ARBA" id="ARBA00022741"/>
    </source>
</evidence>
<dbReference type="InterPro" id="IPR003439">
    <property type="entry name" value="ABC_transporter-like_ATP-bd"/>
</dbReference>
<feature type="domain" description="ABC transmembrane type-1" evidence="13">
    <location>
        <begin position="231"/>
        <end position="525"/>
    </location>
</feature>
<dbReference type="FunFam" id="1.20.1560.10:FF:000154">
    <property type="entry name" value="HAlF transporter (PGP related)"/>
    <property type="match status" value="1"/>
</dbReference>
<evidence type="ECO:0000256" key="9">
    <source>
        <dbReference type="ARBA" id="ARBA00022989"/>
    </source>
</evidence>
<evidence type="ECO:0000256" key="10">
    <source>
        <dbReference type="ARBA" id="ARBA00023136"/>
    </source>
</evidence>
<accession>A0A077Z192</accession>
<evidence type="ECO:0000313" key="15">
    <source>
        <dbReference type="Proteomes" id="UP000030665"/>
    </source>
</evidence>
<dbReference type="STRING" id="36087.A0A077Z192"/>
<dbReference type="GO" id="GO:0015421">
    <property type="term" value="F:ABC-type oligopeptide transporter activity"/>
    <property type="evidence" value="ECO:0007669"/>
    <property type="project" value="TreeGrafter"/>
</dbReference>
<reference evidence="14" key="1">
    <citation type="submission" date="2014-01" db="EMBL/GenBank/DDBJ databases">
        <authorList>
            <person name="Aslett M."/>
        </authorList>
    </citation>
    <scope>NUCLEOTIDE SEQUENCE</scope>
</reference>
<dbReference type="PROSITE" id="PS50893">
    <property type="entry name" value="ABC_TRANSPORTER_2"/>
    <property type="match status" value="1"/>
</dbReference>
<evidence type="ECO:0000259" key="12">
    <source>
        <dbReference type="PROSITE" id="PS50893"/>
    </source>
</evidence>
<dbReference type="InterPro" id="IPR017871">
    <property type="entry name" value="ABC_transporter-like_CS"/>
</dbReference>
<dbReference type="GO" id="GO:0016887">
    <property type="term" value="F:ATP hydrolysis activity"/>
    <property type="evidence" value="ECO:0007669"/>
    <property type="project" value="InterPro"/>
</dbReference>
<keyword evidence="3" id="KW-0813">Transport</keyword>
<dbReference type="GO" id="GO:0005524">
    <property type="term" value="F:ATP binding"/>
    <property type="evidence" value="ECO:0007669"/>
    <property type="project" value="UniProtKB-KW"/>
</dbReference>
<dbReference type="SMART" id="SM00382">
    <property type="entry name" value="AAA"/>
    <property type="match status" value="1"/>
</dbReference>
<dbReference type="InterPro" id="IPR027417">
    <property type="entry name" value="P-loop_NTPase"/>
</dbReference>
<keyword evidence="15" id="KW-1185">Reference proteome</keyword>
<dbReference type="GO" id="GO:0016020">
    <property type="term" value="C:membrane"/>
    <property type="evidence" value="ECO:0007669"/>
    <property type="project" value="InterPro"/>
</dbReference>
<dbReference type="PANTHER" id="PTHR43394:SF19">
    <property type="entry name" value="ABC TRANSPORTER B FAMILY"/>
    <property type="match status" value="1"/>
</dbReference>
<evidence type="ECO:0000256" key="8">
    <source>
        <dbReference type="ARBA" id="ARBA00022967"/>
    </source>
</evidence>
<comment type="similarity">
    <text evidence="2">Belongs to the ABC transporter superfamily. ABCB family. MHC peptide exporter (TC 3.A.1.209) subfamily.</text>
</comment>
<keyword evidence="8" id="KW-1278">Translocase</keyword>
<feature type="transmembrane region" description="Helical" evidence="11">
    <location>
        <begin position="266"/>
        <end position="286"/>
    </location>
</feature>
<keyword evidence="7" id="KW-0571">Peptide transport</keyword>
<feature type="transmembrane region" description="Helical" evidence="11">
    <location>
        <begin position="371"/>
        <end position="391"/>
    </location>
</feature>
<feature type="transmembrane region" description="Helical" evidence="11">
    <location>
        <begin position="87"/>
        <end position="109"/>
    </location>
</feature>
<evidence type="ECO:0000256" key="1">
    <source>
        <dbReference type="ARBA" id="ARBA00004127"/>
    </source>
</evidence>
<evidence type="ECO:0000256" key="2">
    <source>
        <dbReference type="ARBA" id="ARBA00006493"/>
    </source>
</evidence>
<keyword evidence="5" id="KW-0547">Nucleotide-binding</keyword>
<dbReference type="InterPro" id="IPR039421">
    <property type="entry name" value="Type_1_exporter"/>
</dbReference>
<feature type="transmembrane region" description="Helical" evidence="11">
    <location>
        <begin position="468"/>
        <end position="490"/>
    </location>
</feature>
<dbReference type="Gene3D" id="3.40.50.300">
    <property type="entry name" value="P-loop containing nucleotide triphosphate hydrolases"/>
    <property type="match status" value="1"/>
</dbReference>
<keyword evidence="6" id="KW-0067">ATP-binding</keyword>
<dbReference type="Pfam" id="PF00664">
    <property type="entry name" value="ABC_membrane"/>
    <property type="match status" value="1"/>
</dbReference>
<dbReference type="InterPro" id="IPR011527">
    <property type="entry name" value="ABC1_TM_dom"/>
</dbReference>
<dbReference type="AlphaFoldDB" id="A0A077Z192"/>
<evidence type="ECO:0000256" key="6">
    <source>
        <dbReference type="ARBA" id="ARBA00022840"/>
    </source>
</evidence>
<dbReference type="GO" id="GO:0012505">
    <property type="term" value="C:endomembrane system"/>
    <property type="evidence" value="ECO:0007669"/>
    <property type="project" value="UniProtKB-SubCell"/>
</dbReference>
<reference evidence="14" key="2">
    <citation type="submission" date="2014-03" db="EMBL/GenBank/DDBJ databases">
        <title>The whipworm genome and dual-species transcriptomics of an intimate host-pathogen interaction.</title>
        <authorList>
            <person name="Foth B.J."/>
            <person name="Tsai I.J."/>
            <person name="Reid A.J."/>
            <person name="Bancroft A.J."/>
            <person name="Nichol S."/>
            <person name="Tracey A."/>
            <person name="Holroyd N."/>
            <person name="Cotton J.A."/>
            <person name="Stanley E.J."/>
            <person name="Zarowiecki M."/>
            <person name="Liu J.Z."/>
            <person name="Huckvale T."/>
            <person name="Cooper P.J."/>
            <person name="Grencis R.K."/>
            <person name="Berriman M."/>
        </authorList>
    </citation>
    <scope>NUCLEOTIDE SEQUENCE [LARGE SCALE GENOMIC DNA]</scope>
</reference>
<feature type="domain" description="ABC transporter" evidence="12">
    <location>
        <begin position="558"/>
        <end position="796"/>
    </location>
</feature>
<dbReference type="CDD" id="cd03249">
    <property type="entry name" value="ABC_MTABC3_MDL1_MDL2"/>
    <property type="match status" value="1"/>
</dbReference>
<comment type="subcellular location">
    <subcellularLocation>
        <location evidence="1">Endomembrane system</location>
        <topology evidence="1">Multi-pass membrane protein</topology>
    </subcellularLocation>
</comment>
<feature type="transmembrane region" description="Helical" evidence="11">
    <location>
        <begin position="121"/>
        <end position="149"/>
    </location>
</feature>
<dbReference type="InterPro" id="IPR036640">
    <property type="entry name" value="ABC1_TM_sf"/>
</dbReference>
<evidence type="ECO:0000256" key="7">
    <source>
        <dbReference type="ARBA" id="ARBA00022856"/>
    </source>
</evidence>
<dbReference type="EMBL" id="HG805820">
    <property type="protein sequence ID" value="CDW52370.1"/>
    <property type="molecule type" value="Genomic_DNA"/>
</dbReference>
<dbReference type="SUPFAM" id="SSF52540">
    <property type="entry name" value="P-loop containing nucleoside triphosphate hydrolases"/>
    <property type="match status" value="1"/>
</dbReference>
<proteinExistence type="inferred from homology"/>
<evidence type="ECO:0000313" key="14">
    <source>
        <dbReference type="EMBL" id="CDW52370.1"/>
    </source>
</evidence>
<dbReference type="Gene3D" id="1.20.1560.10">
    <property type="entry name" value="ABC transporter type 1, transmembrane domain"/>
    <property type="match status" value="2"/>
</dbReference>
<keyword evidence="4 11" id="KW-0812">Transmembrane</keyword>
<gene>
    <name evidence="14" type="ORF">TTRE_0000062901</name>
</gene>
<dbReference type="PROSITE" id="PS00211">
    <property type="entry name" value="ABC_TRANSPORTER_1"/>
    <property type="match status" value="1"/>
</dbReference>
<dbReference type="CDD" id="cd18572">
    <property type="entry name" value="ABC_6TM_TAP"/>
    <property type="match status" value="1"/>
</dbReference>
<dbReference type="Proteomes" id="UP000030665">
    <property type="component" value="Unassembled WGS sequence"/>
</dbReference>
<evidence type="ECO:0000259" key="13">
    <source>
        <dbReference type="PROSITE" id="PS50929"/>
    </source>
</evidence>
<dbReference type="SUPFAM" id="SSF90123">
    <property type="entry name" value="ABC transporter transmembrane region"/>
    <property type="match status" value="1"/>
</dbReference>
<sequence>MLEVKLPGLVFGCFSFAILDVILTILLCYQTEQAFSDGIGVVYGRYTFQSSVLDFFILFAVRISVITGSVIGIWMNPTDGSSRIRRCSLIFLSLALVMMIFSPMKLLGLSEHPSPGVNWPWFWLLFCWNIFSSLVFALLFSTVLARLVVKRRKSKTLRPRATTVSQAPLPTDLSTLVKDGKGSTEETEHTSIHLDPSELKDAYENLKVKESSTLIFRMLRYCSKEWIWYTLGFCFLFLYSLSRIFIPYYTGQVIAEIIVTSSNEKLLSAVKYMALLSLASSLFAGFRTGCFEYGFIKVNLLIRTDLFSSLLRQEIGFFDGTSTGVIMSRLSSDCQSMSDLIAFNLNVFLRNTIMLIGSLVIMASLSWQLTVMNFIAFPLIVLISKVFGSYYEGLAERTQYALAKSSDVAEEVISNIRTVRSFANEDGERERFRLRVRAILKIFQKKALAMVAYTWLNEALVMVEASNISLQLFSLIILVIVLWYGGHLVIIGHLSNKDLIPYLLYQLQLGEALISISGVYTGLRQAVGASRKVFELIDRKPQIVDVGIFNPPSVMGRVEFKHVSFSYPSRPEQIVLNDVSFDVKPGETVALVGPSGSGKSSCISLLQHFYEANSGEVTLDGVPVMQYDHKCLHKVIALVSQEPVLFARSIRENIAYGYENGDIDLSNTQTAAQLANAHSFVSSFPRGYNTEVGEKGVQLSGGQKQRLAIARALFRKPKVLLLDEATSALDAESEFVVQEAIYNNLAGHTVLLIAHRLSTVERADRIVVISGGRIVQQGTHTELLSQEGLYKNLIHRQLHGGDKEP</sequence>
<dbReference type="PIRSF" id="PIRSF002773">
    <property type="entry name" value="ABC_prm/ATPase_B"/>
    <property type="match status" value="1"/>
</dbReference>
<dbReference type="Pfam" id="PF00005">
    <property type="entry name" value="ABC_tran"/>
    <property type="match status" value="1"/>
</dbReference>
<dbReference type="InterPro" id="IPR003593">
    <property type="entry name" value="AAA+_ATPase"/>
</dbReference>
<dbReference type="PANTHER" id="PTHR43394">
    <property type="entry name" value="ATP-DEPENDENT PERMEASE MDL1, MITOCHONDRIAL"/>
    <property type="match status" value="1"/>
</dbReference>
<dbReference type="FunFam" id="3.40.50.300:FF:000140">
    <property type="entry name" value="Lipid A export ATP-binding/permease protein MsbA"/>
    <property type="match status" value="1"/>
</dbReference>
<feature type="transmembrane region" description="Helical" evidence="11">
    <location>
        <begin position="347"/>
        <end position="365"/>
    </location>
</feature>
<evidence type="ECO:0000256" key="11">
    <source>
        <dbReference type="SAM" id="Phobius"/>
    </source>
</evidence>
<protein>
    <submittedName>
        <fullName evidence="14">ABC tran and ABC membrane domain containing prote in</fullName>
    </submittedName>
</protein>
<organism evidence="14 15">
    <name type="scientific">Trichuris trichiura</name>
    <name type="common">Whipworm</name>
    <name type="synonym">Trichocephalus trichiurus</name>
    <dbReference type="NCBI Taxonomy" id="36087"/>
    <lineage>
        <taxon>Eukaryota</taxon>
        <taxon>Metazoa</taxon>
        <taxon>Ecdysozoa</taxon>
        <taxon>Nematoda</taxon>
        <taxon>Enoplea</taxon>
        <taxon>Dorylaimia</taxon>
        <taxon>Trichinellida</taxon>
        <taxon>Trichuridae</taxon>
        <taxon>Trichuris</taxon>
    </lineage>
</organism>
<feature type="transmembrane region" description="Helical" evidence="11">
    <location>
        <begin position="226"/>
        <end position="246"/>
    </location>
</feature>
<evidence type="ECO:0000256" key="3">
    <source>
        <dbReference type="ARBA" id="ARBA00022448"/>
    </source>
</evidence>
<keyword evidence="10 11" id="KW-0472">Membrane</keyword>
<keyword evidence="7" id="KW-0653">Protein transport</keyword>
<name>A0A077Z192_TRITR</name>
<keyword evidence="9 11" id="KW-1133">Transmembrane helix</keyword>
<feature type="transmembrane region" description="Helical" evidence="11">
    <location>
        <begin position="7"/>
        <end position="27"/>
    </location>
</feature>
<evidence type="ECO:0000256" key="4">
    <source>
        <dbReference type="ARBA" id="ARBA00022692"/>
    </source>
</evidence>
<dbReference type="PROSITE" id="PS50929">
    <property type="entry name" value="ABC_TM1F"/>
    <property type="match status" value="1"/>
</dbReference>
<dbReference type="OrthoDB" id="6500128at2759"/>
<feature type="transmembrane region" description="Helical" evidence="11">
    <location>
        <begin position="55"/>
        <end position="75"/>
    </location>
</feature>